<evidence type="ECO:0000313" key="3">
    <source>
        <dbReference type="Proteomes" id="UP000636479"/>
    </source>
</evidence>
<dbReference type="GeneID" id="59352486"/>
<protein>
    <submittedName>
        <fullName evidence="2">Uncharacterized protein</fullName>
    </submittedName>
</protein>
<proteinExistence type="predicted"/>
<accession>A0A8H6S0S9</accession>
<comment type="caution">
    <text evidence="2">The sequence shown here is derived from an EMBL/GenBank/DDBJ whole genome shotgun (WGS) entry which is preliminary data.</text>
</comment>
<reference evidence="2" key="1">
    <citation type="submission" date="2020-05" db="EMBL/GenBank/DDBJ databases">
        <title>Mycena genomes resolve the evolution of fungal bioluminescence.</title>
        <authorList>
            <person name="Tsai I.J."/>
        </authorList>
    </citation>
    <scope>NUCLEOTIDE SEQUENCE</scope>
    <source>
        <strain evidence="2">171206Taipei</strain>
    </source>
</reference>
<feature type="region of interest" description="Disordered" evidence="1">
    <location>
        <begin position="1"/>
        <end position="21"/>
    </location>
</feature>
<organism evidence="2 3">
    <name type="scientific">Mycena indigotica</name>
    <dbReference type="NCBI Taxonomy" id="2126181"/>
    <lineage>
        <taxon>Eukaryota</taxon>
        <taxon>Fungi</taxon>
        <taxon>Dikarya</taxon>
        <taxon>Basidiomycota</taxon>
        <taxon>Agaricomycotina</taxon>
        <taxon>Agaricomycetes</taxon>
        <taxon>Agaricomycetidae</taxon>
        <taxon>Agaricales</taxon>
        <taxon>Marasmiineae</taxon>
        <taxon>Mycenaceae</taxon>
        <taxon>Mycena</taxon>
    </lineage>
</organism>
<evidence type="ECO:0000256" key="1">
    <source>
        <dbReference type="SAM" id="MobiDB-lite"/>
    </source>
</evidence>
<dbReference type="Proteomes" id="UP000636479">
    <property type="component" value="Unassembled WGS sequence"/>
</dbReference>
<sequence>MARGPHPHMDSKSRLRSSLQRTNQSRLRLVANCALRANANADATVKAHAVARAVKRELARQRHRETRINEAKLLEMARGKVKNWLEKFQTEAPDSEIESTLHHDDGSHPSIDYLPDSDSAVSPRQWPRRFSNQPEDDLGIDPFPHCNPVPYASANGLQRGFDMRHWAIKFDCHPRGDAYDRDMVDCS</sequence>
<dbReference type="RefSeq" id="XP_037213526.1">
    <property type="nucleotide sequence ID" value="XM_037369970.1"/>
</dbReference>
<gene>
    <name evidence="2" type="ORF">MIND_01353900</name>
</gene>
<dbReference type="EMBL" id="JACAZF010000016">
    <property type="protein sequence ID" value="KAF7289797.1"/>
    <property type="molecule type" value="Genomic_DNA"/>
</dbReference>
<feature type="region of interest" description="Disordered" evidence="1">
    <location>
        <begin position="95"/>
        <end position="142"/>
    </location>
</feature>
<keyword evidence="3" id="KW-1185">Reference proteome</keyword>
<evidence type="ECO:0000313" key="2">
    <source>
        <dbReference type="EMBL" id="KAF7289797.1"/>
    </source>
</evidence>
<name>A0A8H6S0S9_9AGAR</name>
<dbReference type="AlphaFoldDB" id="A0A8H6S0S9"/>